<evidence type="ECO:0000313" key="1">
    <source>
        <dbReference type="EMBL" id="MDN5203674.1"/>
    </source>
</evidence>
<evidence type="ECO:0000313" key="2">
    <source>
        <dbReference type="Proteomes" id="UP001172082"/>
    </source>
</evidence>
<comment type="caution">
    <text evidence="1">The sequence shown here is derived from an EMBL/GenBank/DDBJ whole genome shotgun (WGS) entry which is preliminary data.</text>
</comment>
<dbReference type="SUPFAM" id="SSF48452">
    <property type="entry name" value="TPR-like"/>
    <property type="match status" value="2"/>
</dbReference>
<dbReference type="Proteomes" id="UP001172082">
    <property type="component" value="Unassembled WGS sequence"/>
</dbReference>
<dbReference type="Gene3D" id="1.25.40.10">
    <property type="entry name" value="Tetratricopeptide repeat domain"/>
    <property type="match status" value="2"/>
</dbReference>
<dbReference type="InterPro" id="IPR011990">
    <property type="entry name" value="TPR-like_helical_dom_sf"/>
</dbReference>
<dbReference type="RefSeq" id="WP_346753697.1">
    <property type="nucleotide sequence ID" value="NZ_JAUJEA010000008.1"/>
</dbReference>
<name>A0ABT8KSD9_9BACT</name>
<sequence length="554" mass="63290">MKSLKTIKIGLTILFTIYFSGCQYSSKQEISGNDYTLGEAHISVTGKDGAIPYFEKGLLLLHSFEYQDAAQAFIEAQKEDPSFVMAYWGEAMTYNHPLWRSRSVDKGIKALKKLKETREERLSMAATELERDLLESVEILYTEGDKFERDQAYADFLGKLYKKYPGNHEVAAFHALSLLGSVKEGRDDKIYGKGAIIAQSILDENPNHPGALHYLIHSYDDPDHAFRALEAANSYAKVAKDASHALHMPSHIYVALGMWNEVVSSNEDSWQASVNRMKRKQLSNDAQSYHALHWLMYGYLQQNRFNKATQIMKDMVRYTEELPSRSARDYLVSMIGTYQVETDNWNSLFHNVPVDMDQLNITVRATRSFINGMKDLSDHDLHSLDETIQLMEEDRKIAIGKMESRGLALCGRAGRYRFPNQLDIDQAHVMEMELRALLASAKNDFEMADNWFKKAVELEQRVSYSYGPPVIVKPSSELYGEWLLEQARFQEAQKQFDKALHRGPKRILSLKGKMLACRSNDDPQAETIKEELKDLLKKADPERQKVVIPVETSG</sequence>
<protein>
    <recommendedName>
        <fullName evidence="3">Tetratricopeptide repeat protein</fullName>
    </recommendedName>
</protein>
<accession>A0ABT8KSD9</accession>
<keyword evidence="2" id="KW-1185">Reference proteome</keyword>
<proteinExistence type="predicted"/>
<organism evidence="1 2">
    <name type="scientific">Splendidivirga corallicola</name>
    <dbReference type="NCBI Taxonomy" id="3051826"/>
    <lineage>
        <taxon>Bacteria</taxon>
        <taxon>Pseudomonadati</taxon>
        <taxon>Bacteroidota</taxon>
        <taxon>Cytophagia</taxon>
        <taxon>Cytophagales</taxon>
        <taxon>Splendidivirgaceae</taxon>
        <taxon>Splendidivirga</taxon>
    </lineage>
</organism>
<dbReference type="PANTHER" id="PTHR45588">
    <property type="entry name" value="TPR DOMAIN-CONTAINING PROTEIN"/>
    <property type="match status" value="1"/>
</dbReference>
<gene>
    <name evidence="1" type="ORF">QQ008_19955</name>
</gene>
<reference evidence="1" key="1">
    <citation type="submission" date="2023-06" db="EMBL/GenBank/DDBJ databases">
        <title>Genomic of Parafulvivirga corallium.</title>
        <authorList>
            <person name="Wang G."/>
        </authorList>
    </citation>
    <scope>NUCLEOTIDE SEQUENCE</scope>
    <source>
        <strain evidence="1">BMA10</strain>
    </source>
</reference>
<dbReference type="EMBL" id="JAUJEA010000008">
    <property type="protein sequence ID" value="MDN5203674.1"/>
    <property type="molecule type" value="Genomic_DNA"/>
</dbReference>
<dbReference type="PANTHER" id="PTHR45588:SF1">
    <property type="entry name" value="WW DOMAIN-CONTAINING PROTEIN"/>
    <property type="match status" value="1"/>
</dbReference>
<evidence type="ECO:0008006" key="3">
    <source>
        <dbReference type="Google" id="ProtNLM"/>
    </source>
</evidence>